<dbReference type="OrthoDB" id="524799at2759"/>
<evidence type="ECO:0000256" key="3">
    <source>
        <dbReference type="ARBA" id="ARBA00012572"/>
    </source>
</evidence>
<keyword evidence="6" id="KW-0057">Aromatic amino acid biosynthesis</keyword>
<dbReference type="UniPathway" id="UPA00035">
    <property type="reaction ID" value="UER00042"/>
</dbReference>
<reference evidence="9 10" key="1">
    <citation type="journal article" date="2018" name="Cell">
        <title>The Chara Genome: Secondary Complexity and Implications for Plant Terrestrialization.</title>
        <authorList>
            <person name="Nishiyama T."/>
            <person name="Sakayama H."/>
            <person name="Vries J.D."/>
            <person name="Buschmann H."/>
            <person name="Saint-Marcoux D."/>
            <person name="Ullrich K.K."/>
            <person name="Haas F.B."/>
            <person name="Vanderstraeten L."/>
            <person name="Becker D."/>
            <person name="Lang D."/>
            <person name="Vosolsobe S."/>
            <person name="Rombauts S."/>
            <person name="Wilhelmsson P.K.I."/>
            <person name="Janitza P."/>
            <person name="Kern R."/>
            <person name="Heyl A."/>
            <person name="Rumpler F."/>
            <person name="Villalobos L.I.A.C."/>
            <person name="Clay J.M."/>
            <person name="Skokan R."/>
            <person name="Toyoda A."/>
            <person name="Suzuki Y."/>
            <person name="Kagoshima H."/>
            <person name="Schijlen E."/>
            <person name="Tajeshwar N."/>
            <person name="Catarino B."/>
            <person name="Hetherington A.J."/>
            <person name="Saltykova A."/>
            <person name="Bonnot C."/>
            <person name="Breuninger H."/>
            <person name="Symeonidi A."/>
            <person name="Radhakrishnan G.V."/>
            <person name="Van Nieuwerburgh F."/>
            <person name="Deforce D."/>
            <person name="Chang C."/>
            <person name="Karol K.G."/>
            <person name="Hedrich R."/>
            <person name="Ulvskov P."/>
            <person name="Glockner G."/>
            <person name="Delwiche C.F."/>
            <person name="Petrasek J."/>
            <person name="Van de Peer Y."/>
            <person name="Friml J."/>
            <person name="Beilby M."/>
            <person name="Dolan L."/>
            <person name="Kohara Y."/>
            <person name="Sugano S."/>
            <person name="Fujiyama A."/>
            <person name="Delaux P.-M."/>
            <person name="Quint M."/>
            <person name="TheiBen G."/>
            <person name="Hagemann M."/>
            <person name="Harholt J."/>
            <person name="Dunand C."/>
            <person name="Zachgo S."/>
            <person name="Langdale J."/>
            <person name="Maumus F."/>
            <person name="Straeten D.V.D."/>
            <person name="Gould S.B."/>
            <person name="Rensing S.A."/>
        </authorList>
    </citation>
    <scope>NUCLEOTIDE SEQUENCE [LARGE SCALE GENOMIC DNA]</scope>
    <source>
        <strain evidence="9 10">S276</strain>
    </source>
</reference>
<evidence type="ECO:0000313" key="10">
    <source>
        <dbReference type="Proteomes" id="UP000265515"/>
    </source>
</evidence>
<dbReference type="InterPro" id="IPR011060">
    <property type="entry name" value="RibuloseP-bd_barrel"/>
</dbReference>
<organism evidence="9 10">
    <name type="scientific">Chara braunii</name>
    <name type="common">Braun's stonewort</name>
    <dbReference type="NCBI Taxonomy" id="69332"/>
    <lineage>
        <taxon>Eukaryota</taxon>
        <taxon>Viridiplantae</taxon>
        <taxon>Streptophyta</taxon>
        <taxon>Charophyceae</taxon>
        <taxon>Charales</taxon>
        <taxon>Characeae</taxon>
        <taxon>Chara</taxon>
    </lineage>
</organism>
<evidence type="ECO:0000313" key="9">
    <source>
        <dbReference type="EMBL" id="GBG83457.1"/>
    </source>
</evidence>
<comment type="pathway">
    <text evidence="1">Amino-acid biosynthesis; L-tryptophan biosynthesis; L-tryptophan from chorismate: step 3/5.</text>
</comment>
<evidence type="ECO:0000256" key="1">
    <source>
        <dbReference type="ARBA" id="ARBA00004664"/>
    </source>
</evidence>
<evidence type="ECO:0000256" key="4">
    <source>
        <dbReference type="ARBA" id="ARBA00022605"/>
    </source>
</evidence>
<proteinExistence type="inferred from homology"/>
<sequence>MVPHRRFISHNRTVKVLAKGEENGMDCAMKQRHGSRVGIGVAACAVPEHQQQTTGVTLPDEREEQKSSVHSQISVKICGVAYPEDATWAARCGADFVGMILWPKSKRSISRQQAVDVANAAKEHGAVPVGVFVEEGVEEIVNSCTSAGIAVAQLHGDGAMRALGDLPDWLQVVYVLNADKHGTLQPASLLGLTGSLTPEEGGGHGVLVNRRADWVLIDVVCLEEAV</sequence>
<evidence type="ECO:0000256" key="6">
    <source>
        <dbReference type="ARBA" id="ARBA00023141"/>
    </source>
</evidence>
<dbReference type="GO" id="GO:0000162">
    <property type="term" value="P:L-tryptophan biosynthetic process"/>
    <property type="evidence" value="ECO:0007669"/>
    <property type="project" value="UniProtKB-UniPathway"/>
</dbReference>
<comment type="caution">
    <text evidence="9">The sequence shown here is derived from an EMBL/GenBank/DDBJ whole genome shotgun (WGS) entry which is preliminary data.</text>
</comment>
<dbReference type="InterPro" id="IPR001240">
    <property type="entry name" value="PRAI_dom"/>
</dbReference>
<dbReference type="PANTHER" id="PTHR42894">
    <property type="entry name" value="N-(5'-PHOSPHORIBOSYL)ANTHRANILATE ISOMERASE"/>
    <property type="match status" value="1"/>
</dbReference>
<dbReference type="GO" id="GO:0004640">
    <property type="term" value="F:phosphoribosylanthranilate isomerase activity"/>
    <property type="evidence" value="ECO:0007669"/>
    <property type="project" value="UniProtKB-EC"/>
</dbReference>
<dbReference type="InterPro" id="IPR013785">
    <property type="entry name" value="Aldolase_TIM"/>
</dbReference>
<dbReference type="EC" id="5.3.1.24" evidence="3"/>
<dbReference type="EMBL" id="BFEA01000440">
    <property type="protein sequence ID" value="GBG83457.1"/>
    <property type="molecule type" value="Genomic_DNA"/>
</dbReference>
<dbReference type="Gene3D" id="3.20.20.70">
    <property type="entry name" value="Aldolase class I"/>
    <property type="match status" value="1"/>
</dbReference>
<dbReference type="SUPFAM" id="SSF51366">
    <property type="entry name" value="Ribulose-phoshate binding barrel"/>
    <property type="match status" value="1"/>
</dbReference>
<dbReference type="AlphaFoldDB" id="A0A388LMC7"/>
<evidence type="ECO:0000256" key="5">
    <source>
        <dbReference type="ARBA" id="ARBA00022822"/>
    </source>
</evidence>
<keyword evidence="10" id="KW-1185">Reference proteome</keyword>
<dbReference type="Gramene" id="GBG83457">
    <property type="protein sequence ID" value="GBG83457"/>
    <property type="gene ID" value="CBR_g37169"/>
</dbReference>
<keyword evidence="7" id="KW-0413">Isomerase</keyword>
<dbReference type="Pfam" id="PF00697">
    <property type="entry name" value="PRAI"/>
    <property type="match status" value="1"/>
</dbReference>
<gene>
    <name evidence="9" type="ORF">CBR_g37169</name>
</gene>
<dbReference type="InterPro" id="IPR044643">
    <property type="entry name" value="TrpF_fam"/>
</dbReference>
<evidence type="ECO:0000256" key="2">
    <source>
        <dbReference type="ARBA" id="ARBA00007571"/>
    </source>
</evidence>
<dbReference type="STRING" id="69332.A0A388LMC7"/>
<dbReference type="PANTHER" id="PTHR42894:SF1">
    <property type="entry name" value="N-(5'-PHOSPHORIBOSYL)ANTHRANILATE ISOMERASE"/>
    <property type="match status" value="1"/>
</dbReference>
<keyword evidence="5" id="KW-0822">Tryptophan biosynthesis</keyword>
<accession>A0A388LMC7</accession>
<name>A0A388LMC7_CHABU</name>
<protein>
    <recommendedName>
        <fullName evidence="3">phosphoribosylanthranilate isomerase</fullName>
        <ecNumber evidence="3">5.3.1.24</ecNumber>
    </recommendedName>
</protein>
<comment type="similarity">
    <text evidence="2">Belongs to the TrpF family.</text>
</comment>
<keyword evidence="4" id="KW-0028">Amino-acid biosynthesis</keyword>
<dbReference type="Proteomes" id="UP000265515">
    <property type="component" value="Unassembled WGS sequence"/>
</dbReference>
<evidence type="ECO:0000256" key="7">
    <source>
        <dbReference type="ARBA" id="ARBA00023235"/>
    </source>
</evidence>
<feature type="domain" description="N-(5'phosphoribosyl) anthranilate isomerase (PRAI)" evidence="8">
    <location>
        <begin position="75"/>
        <end position="180"/>
    </location>
</feature>
<evidence type="ECO:0000259" key="8">
    <source>
        <dbReference type="Pfam" id="PF00697"/>
    </source>
</evidence>